<evidence type="ECO:0000313" key="1">
    <source>
        <dbReference type="EMBL" id="SHI58135.1"/>
    </source>
</evidence>
<proteinExistence type="predicted"/>
<accession>A0A1M6CAS1</accession>
<protein>
    <submittedName>
        <fullName evidence="1">Uncharacterized protein</fullName>
    </submittedName>
</protein>
<evidence type="ECO:0000313" key="2">
    <source>
        <dbReference type="Proteomes" id="UP000184529"/>
    </source>
</evidence>
<dbReference type="RefSeq" id="WP_278246255.1">
    <property type="nucleotide sequence ID" value="NZ_FQZM01000007.1"/>
</dbReference>
<gene>
    <name evidence="1" type="ORF">SAMN02745219_00620</name>
</gene>
<name>A0A1M6CAS1_9FIRM</name>
<dbReference type="Proteomes" id="UP000184529">
    <property type="component" value="Unassembled WGS sequence"/>
</dbReference>
<sequence>MDIRGMEFADLNDIQLSQLQEVEKKLNAGRQGKEIILLAFTRES</sequence>
<dbReference type="EMBL" id="FQZM01000007">
    <property type="protein sequence ID" value="SHI58135.1"/>
    <property type="molecule type" value="Genomic_DNA"/>
</dbReference>
<dbReference type="AlphaFoldDB" id="A0A1M6CAS1"/>
<organism evidence="1 2">
    <name type="scientific">Desulfofundulus thermosubterraneus DSM 16057</name>
    <dbReference type="NCBI Taxonomy" id="1121432"/>
    <lineage>
        <taxon>Bacteria</taxon>
        <taxon>Bacillati</taxon>
        <taxon>Bacillota</taxon>
        <taxon>Clostridia</taxon>
        <taxon>Eubacteriales</taxon>
        <taxon>Peptococcaceae</taxon>
        <taxon>Desulfofundulus</taxon>
    </lineage>
</organism>
<keyword evidence="2" id="KW-1185">Reference proteome</keyword>
<reference evidence="2" key="1">
    <citation type="submission" date="2016-11" db="EMBL/GenBank/DDBJ databases">
        <authorList>
            <person name="Varghese N."/>
            <person name="Submissions S."/>
        </authorList>
    </citation>
    <scope>NUCLEOTIDE SEQUENCE [LARGE SCALE GENOMIC DNA]</scope>
    <source>
        <strain evidence="2">DSM 16057</strain>
    </source>
</reference>